<dbReference type="Gene3D" id="3.30.450.60">
    <property type="match status" value="1"/>
</dbReference>
<evidence type="ECO:0000256" key="2">
    <source>
        <dbReference type="ARBA" id="ARBA00006972"/>
    </source>
</evidence>
<evidence type="ECO:0000256" key="4">
    <source>
        <dbReference type="ARBA" id="ARBA00022448"/>
    </source>
</evidence>
<evidence type="ECO:0000256" key="10">
    <source>
        <dbReference type="ARBA" id="ARBA00023329"/>
    </source>
</evidence>
<proteinExistence type="inferred from homology"/>
<protein>
    <recommendedName>
        <fullName evidence="12">Coatomer subunit zeta</fullName>
    </recommendedName>
</protein>
<keyword evidence="8 12" id="KW-0333">Golgi apparatus</keyword>
<dbReference type="EMBL" id="CABITT030000002">
    <property type="protein sequence ID" value="VVA93923.1"/>
    <property type="molecule type" value="Genomic_DNA"/>
</dbReference>
<name>A0A565AXW9_9BRAS</name>
<organism evidence="14 15">
    <name type="scientific">Arabis nemorensis</name>
    <dbReference type="NCBI Taxonomy" id="586526"/>
    <lineage>
        <taxon>Eukaryota</taxon>
        <taxon>Viridiplantae</taxon>
        <taxon>Streptophyta</taxon>
        <taxon>Embryophyta</taxon>
        <taxon>Tracheophyta</taxon>
        <taxon>Spermatophyta</taxon>
        <taxon>Magnoliopsida</taxon>
        <taxon>eudicotyledons</taxon>
        <taxon>Gunneridae</taxon>
        <taxon>Pentapetalae</taxon>
        <taxon>rosids</taxon>
        <taxon>malvids</taxon>
        <taxon>Brassicales</taxon>
        <taxon>Brassicaceae</taxon>
        <taxon>Arabideae</taxon>
        <taxon>Arabis</taxon>
    </lineage>
</organism>
<reference evidence="14" key="1">
    <citation type="submission" date="2019-07" db="EMBL/GenBank/DDBJ databases">
        <authorList>
            <person name="Dittberner H."/>
        </authorList>
    </citation>
    <scope>NUCLEOTIDE SEQUENCE [LARGE SCALE GENOMIC DNA]</scope>
</reference>
<feature type="domain" description="AP complex mu/sigma subunit" evidence="13">
    <location>
        <begin position="15"/>
        <end position="148"/>
    </location>
</feature>
<dbReference type="InterPro" id="IPR022775">
    <property type="entry name" value="AP_mu_sigma_su"/>
</dbReference>
<dbReference type="AlphaFoldDB" id="A0A565AXW9"/>
<evidence type="ECO:0000256" key="12">
    <source>
        <dbReference type="RuleBase" id="RU366053"/>
    </source>
</evidence>
<gene>
    <name evidence="14" type="ORF">ANE_LOCUS4368</name>
</gene>
<comment type="function">
    <text evidence="11">The coatomer is a cytosolic protein complex that binds to dilysine motifs and reversibly associates with Golgi non-clathrin-coated vesicles, which further mediate biosynthetic protein transport from the ER, via the Golgi up to the trans Golgi network. Coatomer complex is required for budding from Golgi membranes, and is essential for the retrograde Golgi-to-ER transport of dilysine-tagged proteins. The zeta subunit may be involved in regulating the coat assembly and, hence, the rate of biosynthetic protein transport due to its association-dissociation properties with the coatomer complex.</text>
</comment>
<evidence type="ECO:0000256" key="5">
    <source>
        <dbReference type="ARBA" id="ARBA00022490"/>
    </source>
</evidence>
<dbReference type="GO" id="GO:0000139">
    <property type="term" value="C:Golgi membrane"/>
    <property type="evidence" value="ECO:0007669"/>
    <property type="project" value="UniProtKB-SubCell"/>
</dbReference>
<dbReference type="Proteomes" id="UP000489600">
    <property type="component" value="Unassembled WGS sequence"/>
</dbReference>
<dbReference type="GO" id="GO:0030126">
    <property type="term" value="C:COPI vesicle coat"/>
    <property type="evidence" value="ECO:0007669"/>
    <property type="project" value="UniProtKB-UniRule"/>
</dbReference>
<keyword evidence="7 12" id="KW-0653">Protein transport</keyword>
<dbReference type="PANTHER" id="PTHR11043">
    <property type="entry name" value="ZETA-COAT PROTEIN"/>
    <property type="match status" value="1"/>
</dbReference>
<evidence type="ECO:0000256" key="1">
    <source>
        <dbReference type="ARBA" id="ARBA00004255"/>
    </source>
</evidence>
<comment type="subcellular location">
    <subcellularLocation>
        <location evidence="12">Cytoplasm</location>
    </subcellularLocation>
    <subcellularLocation>
        <location evidence="1 12">Golgi apparatus membrane</location>
        <topology evidence="1 12">Peripheral membrane protein</topology>
        <orientation evidence="1 12">Cytoplasmic side</orientation>
    </subcellularLocation>
    <subcellularLocation>
        <location evidence="12">Cytoplasmic vesicle</location>
        <location evidence="12">COPI-coated vesicle membrane</location>
        <topology evidence="12">Peripheral membrane protein</topology>
        <orientation evidence="12">Cytoplasmic side</orientation>
    </subcellularLocation>
</comment>
<comment type="caution">
    <text evidence="14">The sequence shown here is derived from an EMBL/GenBank/DDBJ whole genome shotgun (WGS) entry which is preliminary data.</text>
</comment>
<dbReference type="SUPFAM" id="SSF64356">
    <property type="entry name" value="SNARE-like"/>
    <property type="match status" value="1"/>
</dbReference>
<keyword evidence="9 12" id="KW-0472">Membrane</keyword>
<evidence type="ECO:0000256" key="8">
    <source>
        <dbReference type="ARBA" id="ARBA00023034"/>
    </source>
</evidence>
<evidence type="ECO:0000256" key="3">
    <source>
        <dbReference type="ARBA" id="ARBA00011775"/>
    </source>
</evidence>
<dbReference type="OrthoDB" id="10249988at2759"/>
<dbReference type="InterPro" id="IPR011012">
    <property type="entry name" value="Longin-like_dom_sf"/>
</dbReference>
<dbReference type="GO" id="GO:0006886">
    <property type="term" value="P:intracellular protein transport"/>
    <property type="evidence" value="ECO:0007669"/>
    <property type="project" value="TreeGrafter"/>
</dbReference>
<comment type="subunit">
    <text evidence="3 12">Oligomeric complex that consists of at least the alpha, beta, beta', gamma, delta, epsilon and zeta subunits.</text>
</comment>
<evidence type="ECO:0000313" key="14">
    <source>
        <dbReference type="EMBL" id="VVA93923.1"/>
    </source>
</evidence>
<comment type="similarity">
    <text evidence="2 12">Belongs to the adaptor complexes small subunit family.</text>
</comment>
<dbReference type="GO" id="GO:0006891">
    <property type="term" value="P:intra-Golgi vesicle-mediated transport"/>
    <property type="evidence" value="ECO:0007669"/>
    <property type="project" value="TreeGrafter"/>
</dbReference>
<evidence type="ECO:0000259" key="13">
    <source>
        <dbReference type="Pfam" id="PF01217"/>
    </source>
</evidence>
<dbReference type="GO" id="GO:0006890">
    <property type="term" value="P:retrograde vesicle-mediated transport, Golgi to endoplasmic reticulum"/>
    <property type="evidence" value="ECO:0007669"/>
    <property type="project" value="UniProtKB-UniRule"/>
</dbReference>
<evidence type="ECO:0000256" key="9">
    <source>
        <dbReference type="ARBA" id="ARBA00023136"/>
    </source>
</evidence>
<keyword evidence="15" id="KW-1185">Reference proteome</keyword>
<accession>A0A565AXW9</accession>
<dbReference type="FunFam" id="3.30.450.60:FF:000014">
    <property type="entry name" value="Coatomer subunit zeta-2"/>
    <property type="match status" value="1"/>
</dbReference>
<dbReference type="InterPro" id="IPR039652">
    <property type="entry name" value="Coatomer_zeta"/>
</dbReference>
<evidence type="ECO:0000256" key="11">
    <source>
        <dbReference type="ARBA" id="ARBA00045555"/>
    </source>
</evidence>
<evidence type="ECO:0000256" key="7">
    <source>
        <dbReference type="ARBA" id="ARBA00022927"/>
    </source>
</evidence>
<dbReference type="PANTHER" id="PTHR11043:SF0">
    <property type="entry name" value="COATOMER SUBUNIT ZETA"/>
    <property type="match status" value="1"/>
</dbReference>
<keyword evidence="4 12" id="KW-0813">Transport</keyword>
<evidence type="ECO:0000256" key="6">
    <source>
        <dbReference type="ARBA" id="ARBA00022892"/>
    </source>
</evidence>
<keyword evidence="10 12" id="KW-0968">Cytoplasmic vesicle</keyword>
<keyword evidence="5 12" id="KW-0963">Cytoplasm</keyword>
<keyword evidence="6 12" id="KW-0931">ER-Golgi transport</keyword>
<dbReference type="Pfam" id="PF01217">
    <property type="entry name" value="Clat_adaptor_s"/>
    <property type="match status" value="1"/>
</dbReference>
<sequence length="185" mass="20511">MTDYSSKSLELPPKVKNILLLDSEGKRIAVKYYSDDWPTNTAKEAFEKTVFTKTQKTNARTEVEVMALEKNIIVYKFVEDVHFFVTGGEEENELILASVLQGLFDAVNLLLRGSVDKREALDNLDLIFLCIDEIIDGGIILETDANVIAGKAGINSADPNAPLSEQTISQAFATAREHLTKSLMK</sequence>
<evidence type="ECO:0000313" key="15">
    <source>
        <dbReference type="Proteomes" id="UP000489600"/>
    </source>
</evidence>